<feature type="compositionally biased region" description="Acidic residues" evidence="1">
    <location>
        <begin position="1"/>
        <end position="18"/>
    </location>
</feature>
<dbReference type="EMBL" id="LAZR01004823">
    <property type="protein sequence ID" value="KKN05283.1"/>
    <property type="molecule type" value="Genomic_DNA"/>
</dbReference>
<gene>
    <name evidence="2" type="ORF">LCGC14_1088970</name>
</gene>
<accession>A0A0F9QJ28</accession>
<comment type="caution">
    <text evidence="2">The sequence shown here is derived from an EMBL/GenBank/DDBJ whole genome shotgun (WGS) entry which is preliminary data.</text>
</comment>
<reference evidence="2" key="1">
    <citation type="journal article" date="2015" name="Nature">
        <title>Complex archaea that bridge the gap between prokaryotes and eukaryotes.</title>
        <authorList>
            <person name="Spang A."/>
            <person name="Saw J.H."/>
            <person name="Jorgensen S.L."/>
            <person name="Zaremba-Niedzwiedzka K."/>
            <person name="Martijn J."/>
            <person name="Lind A.E."/>
            <person name="van Eijk R."/>
            <person name="Schleper C."/>
            <person name="Guy L."/>
            <person name="Ettema T.J."/>
        </authorList>
    </citation>
    <scope>NUCLEOTIDE SEQUENCE</scope>
</reference>
<evidence type="ECO:0000313" key="2">
    <source>
        <dbReference type="EMBL" id="KKN05283.1"/>
    </source>
</evidence>
<protein>
    <submittedName>
        <fullName evidence="2">Uncharacterized protein</fullName>
    </submittedName>
</protein>
<feature type="region of interest" description="Disordered" evidence="1">
    <location>
        <begin position="96"/>
        <end position="118"/>
    </location>
</feature>
<proteinExistence type="predicted"/>
<feature type="region of interest" description="Disordered" evidence="1">
    <location>
        <begin position="1"/>
        <end position="38"/>
    </location>
</feature>
<organism evidence="2">
    <name type="scientific">marine sediment metagenome</name>
    <dbReference type="NCBI Taxonomy" id="412755"/>
    <lineage>
        <taxon>unclassified sequences</taxon>
        <taxon>metagenomes</taxon>
        <taxon>ecological metagenomes</taxon>
    </lineage>
</organism>
<sequence>MTDGSDSDDLSSGDECADGEFAGFEAGSDVDNGDLRVEGLSDDESAKAGFDEGLVVKWGSLGCGGGADEAEFVLDEVDAGAVENSRADIEDVTGAERCGGECKGDGTEADVSGLGKGE</sequence>
<name>A0A0F9QJ28_9ZZZZ</name>
<dbReference type="AlphaFoldDB" id="A0A0F9QJ28"/>
<evidence type="ECO:0000256" key="1">
    <source>
        <dbReference type="SAM" id="MobiDB-lite"/>
    </source>
</evidence>